<dbReference type="OrthoDB" id="432970at2759"/>
<evidence type="ECO:0000256" key="3">
    <source>
        <dbReference type="ARBA" id="ARBA00022833"/>
    </source>
</evidence>
<dbReference type="EMBL" id="KQ085959">
    <property type="protein sequence ID" value="KLO13421.1"/>
    <property type="molecule type" value="Genomic_DNA"/>
</dbReference>
<sequence>MSNARISNLVKKSRTDMLAFVELVSTVGNSPSKNLKDFIDVCHFHLKKPVEESLSGQCNEKILWITNSIQGLSGVARGDKDTVIKDPALRQQIARCWPDIVKWAKAILLNNPLPAALDAFCEAMTAIFNLILHVSEPLLESQEAYDLGIDLWKGREVAGSDCHSEAPLLLCLSTLKGQDPDRILERTGYDGMVVAKKTVRRLKRAIASNPIEYQNIATSVCLLCRLVDAGPHSISVAIKCSEAPSVISSRLARLVNDDAESSLRKSALKVMLRFLDAYLGESPYNALDIFMHGFLYNVLESASLFPESGEESLPTSCFKDLLPYLVYNDFLWTVPDGFDDLYEGRHSLSKLLGKAHGDFRSTWRTFQAVLVEQLLLSSLFEKGYAREQGACANQSCHKSGDRRDFKKCANCGFMLYCSEICQKQNWSHHRKDCKKVDKEDSSGYNDFTNQFPRKVAAAQVNRFWSDILLLAKQKNIPEETLAVRINYTEYPYTIEVFNFRPFVPNDPKKPVEIDENWISSLSSYPDPYYFPMIAKEALRNSQGGLRCVVLVVVHFDGRELPSLAYLEDATSSPRTMELATMTTIESHYVDELGNRLRPREDDTLAKALKLALPRLQKDADAFWANKEFYDIADEVLTTKDSFEFLEREMD</sequence>
<keyword evidence="1" id="KW-0479">Metal-binding</keyword>
<evidence type="ECO:0000256" key="1">
    <source>
        <dbReference type="ARBA" id="ARBA00022723"/>
    </source>
</evidence>
<keyword evidence="3" id="KW-0862">Zinc</keyword>
<feature type="domain" description="MYND-type" evidence="5">
    <location>
        <begin position="396"/>
        <end position="433"/>
    </location>
</feature>
<evidence type="ECO:0000313" key="6">
    <source>
        <dbReference type="EMBL" id="KLO13421.1"/>
    </source>
</evidence>
<dbReference type="Proteomes" id="UP000053477">
    <property type="component" value="Unassembled WGS sequence"/>
</dbReference>
<protein>
    <recommendedName>
        <fullName evidence="5">MYND-type domain-containing protein</fullName>
    </recommendedName>
</protein>
<keyword evidence="2 4" id="KW-0863">Zinc-finger</keyword>
<evidence type="ECO:0000313" key="7">
    <source>
        <dbReference type="Proteomes" id="UP000053477"/>
    </source>
</evidence>
<dbReference type="Gene3D" id="6.10.140.2220">
    <property type="match status" value="1"/>
</dbReference>
<evidence type="ECO:0000256" key="4">
    <source>
        <dbReference type="PROSITE-ProRule" id="PRU00134"/>
    </source>
</evidence>
<organism evidence="6 7">
    <name type="scientific">Schizopora paradoxa</name>
    <dbReference type="NCBI Taxonomy" id="27342"/>
    <lineage>
        <taxon>Eukaryota</taxon>
        <taxon>Fungi</taxon>
        <taxon>Dikarya</taxon>
        <taxon>Basidiomycota</taxon>
        <taxon>Agaricomycotina</taxon>
        <taxon>Agaricomycetes</taxon>
        <taxon>Hymenochaetales</taxon>
        <taxon>Schizoporaceae</taxon>
        <taxon>Schizopora</taxon>
    </lineage>
</organism>
<evidence type="ECO:0000259" key="5">
    <source>
        <dbReference type="PROSITE" id="PS50865"/>
    </source>
</evidence>
<dbReference type="InParanoid" id="A0A0H2S9B4"/>
<keyword evidence="7" id="KW-1185">Reference proteome</keyword>
<dbReference type="STRING" id="27342.A0A0H2S9B4"/>
<proteinExistence type="predicted"/>
<dbReference type="Pfam" id="PF01753">
    <property type="entry name" value="zf-MYND"/>
    <property type="match status" value="1"/>
</dbReference>
<gene>
    <name evidence="6" type="ORF">SCHPADRAFT_997320</name>
</gene>
<dbReference type="GO" id="GO:0008270">
    <property type="term" value="F:zinc ion binding"/>
    <property type="evidence" value="ECO:0007669"/>
    <property type="project" value="UniProtKB-KW"/>
</dbReference>
<name>A0A0H2S9B4_9AGAM</name>
<evidence type="ECO:0000256" key="2">
    <source>
        <dbReference type="ARBA" id="ARBA00022771"/>
    </source>
</evidence>
<dbReference type="SUPFAM" id="SSF144232">
    <property type="entry name" value="HIT/MYND zinc finger-like"/>
    <property type="match status" value="1"/>
</dbReference>
<dbReference type="InterPro" id="IPR002893">
    <property type="entry name" value="Znf_MYND"/>
</dbReference>
<reference evidence="6 7" key="1">
    <citation type="submission" date="2015-04" db="EMBL/GenBank/DDBJ databases">
        <title>Complete genome sequence of Schizopora paradoxa KUC8140, a cosmopolitan wood degrader in East Asia.</title>
        <authorList>
            <consortium name="DOE Joint Genome Institute"/>
            <person name="Min B."/>
            <person name="Park H."/>
            <person name="Jang Y."/>
            <person name="Kim J.-J."/>
            <person name="Kim K.H."/>
            <person name="Pangilinan J."/>
            <person name="Lipzen A."/>
            <person name="Riley R."/>
            <person name="Grigoriev I.V."/>
            <person name="Spatafora J.W."/>
            <person name="Choi I.-G."/>
        </authorList>
    </citation>
    <scope>NUCLEOTIDE SEQUENCE [LARGE SCALE GENOMIC DNA]</scope>
    <source>
        <strain evidence="6 7">KUC8140</strain>
    </source>
</reference>
<dbReference type="AlphaFoldDB" id="A0A0H2S9B4"/>
<dbReference type="PROSITE" id="PS50865">
    <property type="entry name" value="ZF_MYND_2"/>
    <property type="match status" value="1"/>
</dbReference>
<accession>A0A0H2S9B4</accession>